<proteinExistence type="predicted"/>
<dbReference type="EMBL" id="PUJX01000044">
    <property type="protein sequence ID" value="TDB44036.1"/>
    <property type="molecule type" value="Genomic_DNA"/>
</dbReference>
<evidence type="ECO:0000313" key="1">
    <source>
        <dbReference type="EMBL" id="TDB44036.1"/>
    </source>
</evidence>
<evidence type="ECO:0000313" key="2">
    <source>
        <dbReference type="Proteomes" id="UP000295550"/>
    </source>
</evidence>
<name>A0A4R4ITL6_PHOLU</name>
<dbReference type="Proteomes" id="UP000295550">
    <property type="component" value="Unassembled WGS sequence"/>
</dbReference>
<reference evidence="1 2" key="1">
    <citation type="journal article" date="2019" name="Int. J. Syst. Evol. Microbiol.">
        <title>Photorhabdus khanii subsp. guanajuatensis subsp. nov., isolated from Heterorhabditis atacamensis, and Photorhabdus luminescens subsp. mexicana subsp. nov., isolated from Heterorhabditis mexicana entomopathogenic nematodes.</title>
        <authorList>
            <person name="Machado R.A.R."/>
            <person name="Bruno P."/>
            <person name="Arce C.C.M."/>
            <person name="Liechti N."/>
            <person name="Kohler A."/>
            <person name="Bernal J."/>
            <person name="Bruggmann R."/>
            <person name="Turlings T.C.J."/>
        </authorList>
    </citation>
    <scope>NUCLEOTIDE SEQUENCE [LARGE SCALE GENOMIC DNA]</scope>
    <source>
        <strain evidence="1 2">MEX47-22</strain>
    </source>
</reference>
<gene>
    <name evidence="1" type="ORF">C5468_23410</name>
</gene>
<sequence length="68" mass="7781">MRKAHYIWPVQKGIYQDKCWSIGEMVLNPAGIILFIEEVIPIGPSVLNSVPYIIISTCNVIIIYQLDY</sequence>
<accession>A0A4R4ITL6</accession>
<protein>
    <submittedName>
        <fullName evidence="1">Uncharacterized protein</fullName>
    </submittedName>
</protein>
<comment type="caution">
    <text evidence="1">The sequence shown here is derived from an EMBL/GenBank/DDBJ whole genome shotgun (WGS) entry which is preliminary data.</text>
</comment>
<organism evidence="1 2">
    <name type="scientific">Photorhabdus luminescens subsp. mexicana</name>
    <dbReference type="NCBI Taxonomy" id="2100167"/>
    <lineage>
        <taxon>Bacteria</taxon>
        <taxon>Pseudomonadati</taxon>
        <taxon>Pseudomonadota</taxon>
        <taxon>Gammaproteobacteria</taxon>
        <taxon>Enterobacterales</taxon>
        <taxon>Morganellaceae</taxon>
        <taxon>Photorhabdus</taxon>
    </lineage>
</organism>
<dbReference type="AlphaFoldDB" id="A0A4R4ITL6"/>